<dbReference type="OrthoDB" id="109876at2"/>
<feature type="repeat" description="TPR" evidence="1">
    <location>
        <begin position="198"/>
        <end position="231"/>
    </location>
</feature>
<dbReference type="Proteomes" id="UP000198356">
    <property type="component" value="Unassembled WGS sequence"/>
</dbReference>
<dbReference type="Pfam" id="PF13432">
    <property type="entry name" value="TPR_16"/>
    <property type="match status" value="1"/>
</dbReference>
<protein>
    <submittedName>
        <fullName evidence="3">Tfp pilus assembly protein PilF</fullName>
    </submittedName>
</protein>
<dbReference type="InterPro" id="IPR011990">
    <property type="entry name" value="TPR-like_helical_dom_sf"/>
</dbReference>
<evidence type="ECO:0000313" key="4">
    <source>
        <dbReference type="Proteomes" id="UP000198356"/>
    </source>
</evidence>
<feature type="transmembrane region" description="Helical" evidence="2">
    <location>
        <begin position="25"/>
        <end position="45"/>
    </location>
</feature>
<dbReference type="SMART" id="SM00028">
    <property type="entry name" value="TPR"/>
    <property type="match status" value="2"/>
</dbReference>
<evidence type="ECO:0000313" key="3">
    <source>
        <dbReference type="EMBL" id="SNT14685.1"/>
    </source>
</evidence>
<dbReference type="EMBL" id="FZOU01000004">
    <property type="protein sequence ID" value="SNT14685.1"/>
    <property type="molecule type" value="Genomic_DNA"/>
</dbReference>
<dbReference type="RefSeq" id="WP_089409014.1">
    <property type="nucleotide sequence ID" value="NZ_FZOU01000004.1"/>
</dbReference>
<accession>A0A239K998</accession>
<keyword evidence="4" id="KW-1185">Reference proteome</keyword>
<organism evidence="3 4">
    <name type="scientific">Granulicella rosea</name>
    <dbReference type="NCBI Taxonomy" id="474952"/>
    <lineage>
        <taxon>Bacteria</taxon>
        <taxon>Pseudomonadati</taxon>
        <taxon>Acidobacteriota</taxon>
        <taxon>Terriglobia</taxon>
        <taxon>Terriglobales</taxon>
        <taxon>Acidobacteriaceae</taxon>
        <taxon>Granulicella</taxon>
    </lineage>
</organism>
<proteinExistence type="predicted"/>
<sequence>MPSPATHADLPTVPTKRALLLRDGFTFLTLLCVTMVLFGLTWTLFRSFESHREELAVRWSERGREALAQGKPAEAIVALRTALSYAPGDYGNELLLAEALGAAGHTDEATAYFLGLWESRPGDGYLNLQLARLARRAKNPTAAIDYYRAAIFGSWPGQAVQRRREIRLELAGFLVERHDPAAARAELLIAASNADDDPALAVTLGDALLRASDPADAMTYYRKAIARQPHNRAALERAGRLAFDSGDFPTAHDLLARAEREPALPVEGQPPVAKLIADSSRLLQLDLSRSLPARERVEHLLEASEIARRRLDACSSQLGAPAPLLALSARWTPLTPAAERRSLAHDEDMPDAVAQLIGDTERATAQLCGAPTGDDALLLRLAGPE</sequence>
<dbReference type="PROSITE" id="PS50005">
    <property type="entry name" value="TPR"/>
    <property type="match status" value="1"/>
</dbReference>
<keyword evidence="2" id="KW-1133">Transmembrane helix</keyword>
<dbReference type="Gene3D" id="1.25.40.10">
    <property type="entry name" value="Tetratricopeptide repeat domain"/>
    <property type="match status" value="1"/>
</dbReference>
<keyword evidence="2" id="KW-0812">Transmembrane</keyword>
<gene>
    <name evidence="3" type="ORF">SAMN05421770_104385</name>
</gene>
<reference evidence="3 4" key="1">
    <citation type="submission" date="2017-06" db="EMBL/GenBank/DDBJ databases">
        <authorList>
            <person name="Kim H.J."/>
            <person name="Triplett B.A."/>
        </authorList>
    </citation>
    <scope>NUCLEOTIDE SEQUENCE [LARGE SCALE GENOMIC DNA]</scope>
    <source>
        <strain evidence="3 4">DSM 18704</strain>
    </source>
</reference>
<dbReference type="InterPro" id="IPR019734">
    <property type="entry name" value="TPR_rpt"/>
</dbReference>
<keyword evidence="2" id="KW-0472">Membrane</keyword>
<dbReference type="Pfam" id="PF14559">
    <property type="entry name" value="TPR_19"/>
    <property type="match status" value="1"/>
</dbReference>
<dbReference type="AlphaFoldDB" id="A0A239K998"/>
<keyword evidence="1" id="KW-0802">TPR repeat</keyword>
<evidence type="ECO:0000256" key="2">
    <source>
        <dbReference type="SAM" id="Phobius"/>
    </source>
</evidence>
<dbReference type="SUPFAM" id="SSF81901">
    <property type="entry name" value="HCP-like"/>
    <property type="match status" value="1"/>
</dbReference>
<name>A0A239K998_9BACT</name>
<evidence type="ECO:0000256" key="1">
    <source>
        <dbReference type="PROSITE-ProRule" id="PRU00339"/>
    </source>
</evidence>